<dbReference type="Pfam" id="PF08531">
    <property type="entry name" value="Bac_rhamnosid_N"/>
    <property type="match status" value="1"/>
</dbReference>
<evidence type="ECO:0000259" key="4">
    <source>
        <dbReference type="Pfam" id="PF05592"/>
    </source>
</evidence>
<dbReference type="Gene3D" id="2.60.120.260">
    <property type="entry name" value="Galactose-binding domain-like"/>
    <property type="match status" value="2"/>
</dbReference>
<evidence type="ECO:0000313" key="8">
    <source>
        <dbReference type="EMBL" id="GAA4319601.1"/>
    </source>
</evidence>
<evidence type="ECO:0000259" key="7">
    <source>
        <dbReference type="Pfam" id="PF17390"/>
    </source>
</evidence>
<dbReference type="Gene3D" id="2.60.420.10">
    <property type="entry name" value="Maltose phosphorylase, domain 3"/>
    <property type="match status" value="1"/>
</dbReference>
<dbReference type="InterPro" id="IPR013783">
    <property type="entry name" value="Ig-like_fold"/>
</dbReference>
<feature type="domain" description="Alpha-L-rhamnosidase concanavalin-like" evidence="4">
    <location>
        <begin position="335"/>
        <end position="417"/>
    </location>
</feature>
<accession>A0ABP8G8J3</accession>
<dbReference type="Proteomes" id="UP001501207">
    <property type="component" value="Unassembled WGS sequence"/>
</dbReference>
<dbReference type="InterPro" id="IPR016007">
    <property type="entry name" value="Alpha_rhamnosid"/>
</dbReference>
<organism evidence="8 9">
    <name type="scientific">Compostibacter hankyongensis</name>
    <dbReference type="NCBI Taxonomy" id="1007089"/>
    <lineage>
        <taxon>Bacteria</taxon>
        <taxon>Pseudomonadati</taxon>
        <taxon>Bacteroidota</taxon>
        <taxon>Chitinophagia</taxon>
        <taxon>Chitinophagales</taxon>
        <taxon>Chitinophagaceae</taxon>
        <taxon>Compostibacter</taxon>
    </lineage>
</organism>
<dbReference type="InterPro" id="IPR035398">
    <property type="entry name" value="Bac_rhamnosid_C"/>
</dbReference>
<dbReference type="SUPFAM" id="SSF48208">
    <property type="entry name" value="Six-hairpin glycosidases"/>
    <property type="match status" value="1"/>
</dbReference>
<dbReference type="InterPro" id="IPR008902">
    <property type="entry name" value="Rhamnosid_concanavalin"/>
</dbReference>
<dbReference type="EC" id="3.2.1.40" evidence="2"/>
<evidence type="ECO:0000313" key="9">
    <source>
        <dbReference type="Proteomes" id="UP001501207"/>
    </source>
</evidence>
<dbReference type="EMBL" id="BAABFN010000022">
    <property type="protein sequence ID" value="GAA4319601.1"/>
    <property type="molecule type" value="Genomic_DNA"/>
</dbReference>
<name>A0ABP8G8J3_9BACT</name>
<feature type="domain" description="Bacterial alpha-L-rhamnosidase N-terminal" evidence="5">
    <location>
        <begin position="155"/>
        <end position="322"/>
    </location>
</feature>
<evidence type="ECO:0000259" key="5">
    <source>
        <dbReference type="Pfam" id="PF08531"/>
    </source>
</evidence>
<dbReference type="PANTHER" id="PTHR33307">
    <property type="entry name" value="ALPHA-RHAMNOSIDASE (EUROFUNG)"/>
    <property type="match status" value="1"/>
</dbReference>
<reference evidence="9" key="1">
    <citation type="journal article" date="2019" name="Int. J. Syst. Evol. Microbiol.">
        <title>The Global Catalogue of Microorganisms (GCM) 10K type strain sequencing project: providing services to taxonomists for standard genome sequencing and annotation.</title>
        <authorList>
            <consortium name="The Broad Institute Genomics Platform"/>
            <consortium name="The Broad Institute Genome Sequencing Center for Infectious Disease"/>
            <person name="Wu L."/>
            <person name="Ma J."/>
        </authorList>
    </citation>
    <scope>NUCLEOTIDE SEQUENCE [LARGE SCALE GENOMIC DNA]</scope>
    <source>
        <strain evidence="9">JCM 17664</strain>
    </source>
</reference>
<dbReference type="Gene3D" id="1.50.10.10">
    <property type="match status" value="1"/>
</dbReference>
<protein>
    <recommendedName>
        <fullName evidence="2">alpha-L-rhamnosidase</fullName>
        <ecNumber evidence="2">3.2.1.40</ecNumber>
    </recommendedName>
</protein>
<dbReference type="Pfam" id="PF17390">
    <property type="entry name" value="Bac_rhamnosid_C"/>
    <property type="match status" value="1"/>
</dbReference>
<evidence type="ECO:0000259" key="6">
    <source>
        <dbReference type="Pfam" id="PF17389"/>
    </source>
</evidence>
<dbReference type="InterPro" id="IPR035396">
    <property type="entry name" value="Bac_rhamnosid6H"/>
</dbReference>
<evidence type="ECO:0000256" key="3">
    <source>
        <dbReference type="ARBA" id="ARBA00022801"/>
    </source>
</evidence>
<sequence>MQHPAGVEDAHPFFGWKLSAAARDIHQTAYRIVVASSPEKLEQGADLWDSGKVPSAENAFVRYGGRPLEPARKYYWSVEVWTGNGESSRSPADYFITGLSRESDWQTAKWIAFERLQDSLKVFPGVHGSGDGLGNKALKRAVIPFFRKDFRLRKPLSQAFAYISGQGQYAFFINGARVDTGFLNPAWSDYTKRCYYNAFEVTRQLKQGANTLGAVAGTGFLYINRERYRKLVIAGGYPMIRMFLVLRYTDGTADTVVTDASWKTAPSPIAYSSIYGGEDYDARREQPGWNRPGFRDDTWKPALTVPGPGGKMEVQQSPPVHINRSFPPLQHKASGDTMQVYDFGQNASGIIRLRVKGPAGYRVRVIPAELITPDGRPDQGATGHPYYYDYTLKGGDAETWQPLFTYYGLRYAGVEVRDPEGHILKDGGPVKISGLTFLHTETAVEQTGSFSCSNPLFNRIFELIRWGIRNNLSNVATDCPHREKLGWLEETHLIGNSIRYNFDIRNFYHKVIEDMQDAQLPNGLVPDIAPEYVVFDDGFRDSPEWGSACVLLPWYVYQWYGDTSALRESYTMMKRYVDYLENKAGGNMLSYGLGDWFDLGPKPPGVSQLTPLGVTATAFYFYDADIVGKVAGILGDRTAASRYGSLAERIRTTFNKQYFDPATGVYATGSQTAYAIPLYFGLVPEQYRNKVLENLKDSVAKHHYALTAGDIGFRYLIQALQEGGAYELIYKMNNRDDVPGYGYQLRQGATALTESWQALRNVSNDHMMLGHLMEWLYGGLAGIGQQPGTTGYRQLLVDPQWVKDISRVKASYNSINGPIQVSWMRESGSRLHLRVTVPPNTTAAVVLPTDRPDRIKESGMPLSKGIAGIAGVSHTEKTTIVKTGSGTYDFSFDE</sequence>
<keyword evidence="3 8" id="KW-0378">Hydrolase</keyword>
<feature type="domain" description="Alpha-L-rhamnosidase C-terminal" evidence="7">
    <location>
        <begin position="786"/>
        <end position="858"/>
    </location>
</feature>
<evidence type="ECO:0000256" key="2">
    <source>
        <dbReference type="ARBA" id="ARBA00012652"/>
    </source>
</evidence>
<comment type="caution">
    <text evidence="8">The sequence shown here is derived from an EMBL/GenBank/DDBJ whole genome shotgun (WGS) entry which is preliminary data.</text>
</comment>
<dbReference type="Gene3D" id="2.60.40.10">
    <property type="entry name" value="Immunoglobulins"/>
    <property type="match status" value="1"/>
</dbReference>
<dbReference type="Pfam" id="PF25788">
    <property type="entry name" value="Ig_Rha78A_N"/>
    <property type="match status" value="1"/>
</dbReference>
<evidence type="ECO:0000256" key="1">
    <source>
        <dbReference type="ARBA" id="ARBA00001445"/>
    </source>
</evidence>
<dbReference type="InterPro" id="IPR008928">
    <property type="entry name" value="6-hairpin_glycosidase_sf"/>
</dbReference>
<dbReference type="Pfam" id="PF05592">
    <property type="entry name" value="Bac_rhamnosid"/>
    <property type="match status" value="1"/>
</dbReference>
<dbReference type="PIRSF" id="PIRSF010631">
    <property type="entry name" value="A-rhamnsds"/>
    <property type="match status" value="1"/>
</dbReference>
<dbReference type="GO" id="GO:0016787">
    <property type="term" value="F:hydrolase activity"/>
    <property type="evidence" value="ECO:0007669"/>
    <property type="project" value="UniProtKB-KW"/>
</dbReference>
<dbReference type="Pfam" id="PF17389">
    <property type="entry name" value="Bac_rhamnosid6H"/>
    <property type="match status" value="1"/>
</dbReference>
<dbReference type="PANTHER" id="PTHR33307:SF11">
    <property type="entry name" value="ALPHA-L-RHAMNOSIDASE"/>
    <property type="match status" value="1"/>
</dbReference>
<keyword evidence="9" id="KW-1185">Reference proteome</keyword>
<dbReference type="InterPro" id="IPR013737">
    <property type="entry name" value="Bac_rhamnosid_N"/>
</dbReference>
<comment type="catalytic activity">
    <reaction evidence="1">
        <text>Hydrolysis of terminal non-reducing alpha-L-rhamnose residues in alpha-L-rhamnosides.</text>
        <dbReference type="EC" id="3.2.1.40"/>
    </reaction>
</comment>
<dbReference type="InterPro" id="IPR012341">
    <property type="entry name" value="6hp_glycosidase-like_sf"/>
</dbReference>
<feature type="domain" description="Alpha-L-rhamnosidase six-hairpin glycosidase" evidence="6">
    <location>
        <begin position="445"/>
        <end position="777"/>
    </location>
</feature>
<gene>
    <name evidence="8" type="ORF">GCM10023143_33150</name>
</gene>
<proteinExistence type="predicted"/>